<evidence type="ECO:0000256" key="1">
    <source>
        <dbReference type="SAM" id="MobiDB-lite"/>
    </source>
</evidence>
<dbReference type="EMBL" id="JAAAJB010000794">
    <property type="protein sequence ID" value="KAG0251071.1"/>
    <property type="molecule type" value="Genomic_DNA"/>
</dbReference>
<dbReference type="OrthoDB" id="2395154at2759"/>
<accession>A0A9P6PSA0</accession>
<evidence type="ECO:0000313" key="3">
    <source>
        <dbReference type="EMBL" id="KAG0251071.1"/>
    </source>
</evidence>
<feature type="compositionally biased region" description="Low complexity" evidence="1">
    <location>
        <begin position="465"/>
        <end position="487"/>
    </location>
</feature>
<feature type="region of interest" description="Disordered" evidence="1">
    <location>
        <begin position="460"/>
        <end position="525"/>
    </location>
</feature>
<dbReference type="InterPro" id="IPR032675">
    <property type="entry name" value="LRR_dom_sf"/>
</dbReference>
<feature type="chain" id="PRO_5040495489" description="F-box domain-containing protein" evidence="2">
    <location>
        <begin position="23"/>
        <end position="542"/>
    </location>
</feature>
<dbReference type="Proteomes" id="UP000807716">
    <property type="component" value="Unassembled WGS sequence"/>
</dbReference>
<dbReference type="Gene3D" id="3.80.10.10">
    <property type="entry name" value="Ribonuclease Inhibitor"/>
    <property type="match status" value="1"/>
</dbReference>
<gene>
    <name evidence="3" type="ORF">DFQ27_009025</name>
</gene>
<keyword evidence="2" id="KW-0732">Signal</keyword>
<evidence type="ECO:0000313" key="4">
    <source>
        <dbReference type="Proteomes" id="UP000807716"/>
    </source>
</evidence>
<protein>
    <recommendedName>
        <fullName evidence="5">F-box domain-containing protein</fullName>
    </recommendedName>
</protein>
<dbReference type="PANTHER" id="PTHR38926:SF72">
    <property type="entry name" value="IM:7136021-RELATED"/>
    <property type="match status" value="1"/>
</dbReference>
<organism evidence="3 4">
    <name type="scientific">Actinomortierella ambigua</name>
    <dbReference type="NCBI Taxonomy" id="1343610"/>
    <lineage>
        <taxon>Eukaryota</taxon>
        <taxon>Fungi</taxon>
        <taxon>Fungi incertae sedis</taxon>
        <taxon>Mucoromycota</taxon>
        <taxon>Mortierellomycotina</taxon>
        <taxon>Mortierellomycetes</taxon>
        <taxon>Mortierellales</taxon>
        <taxon>Mortierellaceae</taxon>
        <taxon>Actinomortierella</taxon>
    </lineage>
</organism>
<comment type="caution">
    <text evidence="3">The sequence shown here is derived from an EMBL/GenBank/DDBJ whole genome shotgun (WGS) entry which is preliminary data.</text>
</comment>
<dbReference type="PANTHER" id="PTHR38926">
    <property type="entry name" value="F-BOX DOMAIN CONTAINING PROTEIN, EXPRESSED"/>
    <property type="match status" value="1"/>
</dbReference>
<evidence type="ECO:0008006" key="5">
    <source>
        <dbReference type="Google" id="ProtNLM"/>
    </source>
</evidence>
<sequence length="542" mass="61176">MTPQALSTVALGIPLILDLVLARLPRHDIAQCTRVARLWHKLATPMLYHTIQQGDWYRRAGIASILRNKKHLRSITWYQKSTPGAFYYTDRPNLTLEEFADLILRDCTYLQALHIMGDITWTTLICMLQRYPLVHISRLSIRCFSLRQNNTMDMNDLFRLCPHLAHLDLYTHTPVQFQSSDSFPLRLESLKLTNVSLKNGDMFAVMVRSPDLRTIDIGDCPGLSIAPEECQNISKICTRLGKIQLFTPDEPLPEEDVINLLLAFPRLAAFGVQSTQFSPRVLSVLGKHCKSLETLDVGYFAKDTNLSTLDFLDYIESASQLRDLRIVEYQLEVKDISRFISKWVSDKLRGSNASMILLNLRSLSVSFRFSETAVEGSSVHMGECRTMCLYLSRMIELQQLHLGETAFPFTMDAGLASLANLRKLQVLTVGSLQIDWTEALVQWMAKSWPRLRETHILYMPRSPKPKSSSPRPKSSSPTTSTTKLPKSVSLGVEPRISPSSSASKAQTKGKTKTKPAPTSGVDQQLEIMFARAEAAMRQRVGN</sequence>
<reference evidence="3" key="1">
    <citation type="journal article" date="2020" name="Fungal Divers.">
        <title>Resolving the Mortierellaceae phylogeny through synthesis of multi-gene phylogenetics and phylogenomics.</title>
        <authorList>
            <person name="Vandepol N."/>
            <person name="Liber J."/>
            <person name="Desiro A."/>
            <person name="Na H."/>
            <person name="Kennedy M."/>
            <person name="Barry K."/>
            <person name="Grigoriev I.V."/>
            <person name="Miller A.N."/>
            <person name="O'Donnell K."/>
            <person name="Stajich J.E."/>
            <person name="Bonito G."/>
        </authorList>
    </citation>
    <scope>NUCLEOTIDE SEQUENCE</scope>
    <source>
        <strain evidence="3">BC1065</strain>
    </source>
</reference>
<keyword evidence="4" id="KW-1185">Reference proteome</keyword>
<name>A0A9P6PSA0_9FUNG</name>
<dbReference type="SUPFAM" id="SSF52047">
    <property type="entry name" value="RNI-like"/>
    <property type="match status" value="1"/>
</dbReference>
<feature type="signal peptide" evidence="2">
    <location>
        <begin position="1"/>
        <end position="22"/>
    </location>
</feature>
<evidence type="ECO:0000256" key="2">
    <source>
        <dbReference type="SAM" id="SignalP"/>
    </source>
</evidence>
<dbReference type="AlphaFoldDB" id="A0A9P6PSA0"/>
<proteinExistence type="predicted"/>